<gene>
    <name evidence="2" type="ORF">PQO05_22510</name>
</gene>
<feature type="chain" id="PRO_5045347419" description="DUF4177 domain-containing protein" evidence="1">
    <location>
        <begin position="19"/>
        <end position="111"/>
    </location>
</feature>
<dbReference type="Proteomes" id="UP001216139">
    <property type="component" value="Chromosome"/>
</dbReference>
<accession>A0ABY7T592</accession>
<name>A0ABY7T592_9SPHI</name>
<keyword evidence="3" id="KW-1185">Reference proteome</keyword>
<evidence type="ECO:0000313" key="2">
    <source>
        <dbReference type="EMBL" id="WCT11516.1"/>
    </source>
</evidence>
<protein>
    <recommendedName>
        <fullName evidence="4">DUF4177 domain-containing protein</fullName>
    </recommendedName>
</protein>
<feature type="signal peptide" evidence="1">
    <location>
        <begin position="1"/>
        <end position="18"/>
    </location>
</feature>
<proteinExistence type="predicted"/>
<evidence type="ECO:0000313" key="3">
    <source>
        <dbReference type="Proteomes" id="UP001216139"/>
    </source>
</evidence>
<sequence>MKKLFLLLLFVAPAYCFAQTDSLKYKPKEEFCEAETEGFSYGYRLKISKTDQNFDKVPYIKNTNNKPREFNSMIGIMNYMAQDGWVLVTSYPEALNNGLTQRLHLIYKRPL</sequence>
<keyword evidence="1" id="KW-0732">Signal</keyword>
<evidence type="ECO:0008006" key="4">
    <source>
        <dbReference type="Google" id="ProtNLM"/>
    </source>
</evidence>
<dbReference type="EMBL" id="CP117167">
    <property type="protein sequence ID" value="WCT11516.1"/>
    <property type="molecule type" value="Genomic_DNA"/>
</dbReference>
<evidence type="ECO:0000256" key="1">
    <source>
        <dbReference type="SAM" id="SignalP"/>
    </source>
</evidence>
<organism evidence="2 3">
    <name type="scientific">Mucilaginibacter jinjuensis</name>
    <dbReference type="NCBI Taxonomy" id="1176721"/>
    <lineage>
        <taxon>Bacteria</taxon>
        <taxon>Pseudomonadati</taxon>
        <taxon>Bacteroidota</taxon>
        <taxon>Sphingobacteriia</taxon>
        <taxon>Sphingobacteriales</taxon>
        <taxon>Sphingobacteriaceae</taxon>
        <taxon>Mucilaginibacter</taxon>
    </lineage>
</organism>
<reference evidence="2 3" key="1">
    <citation type="submission" date="2023-02" db="EMBL/GenBank/DDBJ databases">
        <title>Genome sequence of Mucilaginibacter jinjuensis strain KACC 16571.</title>
        <authorList>
            <person name="Kim S."/>
            <person name="Heo J."/>
            <person name="Kwon S.-W."/>
        </authorList>
    </citation>
    <scope>NUCLEOTIDE SEQUENCE [LARGE SCALE GENOMIC DNA]</scope>
    <source>
        <strain evidence="2 3">KACC 16571</strain>
    </source>
</reference>
<dbReference type="RefSeq" id="WP_273629703.1">
    <property type="nucleotide sequence ID" value="NZ_CP117167.1"/>
</dbReference>